<feature type="signal peptide" evidence="1">
    <location>
        <begin position="1"/>
        <end position="28"/>
    </location>
</feature>
<reference evidence="2 3" key="1">
    <citation type="submission" date="2022-03" db="EMBL/GenBank/DDBJ databases">
        <title>Agromyces sp. isolated from the gut of P. brevitarsis seulensis larvae.</title>
        <authorList>
            <person name="Won M."/>
            <person name="Kwon S.-W."/>
        </authorList>
    </citation>
    <scope>NUCLEOTIDE SEQUENCE [LARGE SCALE GENOMIC DNA]</scope>
    <source>
        <strain evidence="2 3">KACC 16215</strain>
    </source>
</reference>
<keyword evidence="3" id="KW-1185">Reference proteome</keyword>
<evidence type="ECO:0000256" key="1">
    <source>
        <dbReference type="SAM" id="SignalP"/>
    </source>
</evidence>
<name>A0ABY4AUK4_9MICO</name>
<gene>
    <name evidence="2" type="ORF">MTP13_02620</name>
</gene>
<dbReference type="RefSeq" id="WP_243569502.1">
    <property type="nucleotide sequence ID" value="NZ_BAAARD010000004.1"/>
</dbReference>
<evidence type="ECO:0008006" key="4">
    <source>
        <dbReference type="Google" id="ProtNLM"/>
    </source>
</evidence>
<protein>
    <recommendedName>
        <fullName evidence="4">Lipoprotein</fullName>
    </recommendedName>
</protein>
<keyword evidence="1" id="KW-0732">Signal</keyword>
<dbReference type="Proteomes" id="UP000831304">
    <property type="component" value="Chromosome"/>
</dbReference>
<accession>A0ABY4AUK4</accession>
<organism evidence="2 3">
    <name type="scientific">Agromyces soli</name>
    <dbReference type="NCBI Taxonomy" id="659012"/>
    <lineage>
        <taxon>Bacteria</taxon>
        <taxon>Bacillati</taxon>
        <taxon>Actinomycetota</taxon>
        <taxon>Actinomycetes</taxon>
        <taxon>Micrococcales</taxon>
        <taxon>Microbacteriaceae</taxon>
        <taxon>Agromyces</taxon>
    </lineage>
</organism>
<dbReference type="PROSITE" id="PS51257">
    <property type="entry name" value="PROKAR_LIPOPROTEIN"/>
    <property type="match status" value="1"/>
</dbReference>
<proteinExistence type="predicted"/>
<evidence type="ECO:0000313" key="3">
    <source>
        <dbReference type="Proteomes" id="UP000831304"/>
    </source>
</evidence>
<dbReference type="EMBL" id="CP094533">
    <property type="protein sequence ID" value="UOE26690.1"/>
    <property type="molecule type" value="Genomic_DNA"/>
</dbReference>
<feature type="chain" id="PRO_5046760958" description="Lipoprotein" evidence="1">
    <location>
        <begin position="29"/>
        <end position="135"/>
    </location>
</feature>
<sequence length="135" mass="14203">MQLDMKLPTAAALSVAVVLGLAGCFSDAQSRAQIDLVEAFVDRPADPDWPYLDAVDVTASTCTGNVTCQQAVQSDYVTVLKFASVDDAYEYAAALGGDGVQIDPLVIGFRDDTLTTEQRLAIIQSVSGINASSPD</sequence>
<evidence type="ECO:0000313" key="2">
    <source>
        <dbReference type="EMBL" id="UOE26690.1"/>
    </source>
</evidence>